<gene>
    <name evidence="1" type="ORF">OHU17_04320</name>
</gene>
<proteinExistence type="predicted"/>
<accession>A0ABZ1RE92</accession>
<evidence type="ECO:0008006" key="3">
    <source>
        <dbReference type="Google" id="ProtNLM"/>
    </source>
</evidence>
<name>A0ABZ1RE92_9ACTN</name>
<organism evidence="1 2">
    <name type="scientific">Streptomyces goshikiensis</name>
    <dbReference type="NCBI Taxonomy" id="1942"/>
    <lineage>
        <taxon>Bacteria</taxon>
        <taxon>Bacillati</taxon>
        <taxon>Actinomycetota</taxon>
        <taxon>Actinomycetes</taxon>
        <taxon>Kitasatosporales</taxon>
        <taxon>Streptomycetaceae</taxon>
        <taxon>Streptomyces</taxon>
    </lineage>
</organism>
<dbReference type="Proteomes" id="UP001432075">
    <property type="component" value="Chromosome"/>
</dbReference>
<dbReference type="RefSeq" id="WP_008744162.1">
    <property type="nucleotide sequence ID" value="NZ_BMVE01000003.1"/>
</dbReference>
<dbReference type="EMBL" id="CP108057">
    <property type="protein sequence ID" value="WUO45102.1"/>
    <property type="molecule type" value="Genomic_DNA"/>
</dbReference>
<sequence length="322" mass="35685">MAWKRRRSAAAPQYDPAFTDGALSEACQDIAAGRWQGPRDLLAAGAAHDWDRRTHRIRLLANAAADKRVVEAWQASEPHSLDAVVLRADTEVMRMFAVARGGTIPVRDLLDHTARICLRACEAAPADPHPWLSLITLARLYEGGHASMGRWWQELRARDPYHREGHHQGLRYMSARWHGSHGQAYNFARDSAAAAPPGSALAVLPQVARAEQFRHRVEAEGRAGLDLLHHWSGDAARWDLRTTMERWLGARTVPAAQDVADLNCLAHGLVHAGMLPEAAHVFGLLDGRATRVPWSYTGDAEEQYVRWRERAAAAVAETPGTR</sequence>
<evidence type="ECO:0000313" key="2">
    <source>
        <dbReference type="Proteomes" id="UP001432075"/>
    </source>
</evidence>
<evidence type="ECO:0000313" key="1">
    <source>
        <dbReference type="EMBL" id="WUO45102.1"/>
    </source>
</evidence>
<reference evidence="1" key="1">
    <citation type="submission" date="2022-10" db="EMBL/GenBank/DDBJ databases">
        <title>The complete genomes of actinobacterial strains from the NBC collection.</title>
        <authorList>
            <person name="Joergensen T.S."/>
            <person name="Alvarez Arevalo M."/>
            <person name="Sterndorff E.B."/>
            <person name="Faurdal D."/>
            <person name="Vuksanovic O."/>
            <person name="Mourched A.-S."/>
            <person name="Charusanti P."/>
            <person name="Shaw S."/>
            <person name="Blin K."/>
            <person name="Weber T."/>
        </authorList>
    </citation>
    <scope>NUCLEOTIDE SEQUENCE</scope>
    <source>
        <strain evidence="1">NBC_00283</strain>
    </source>
</reference>
<protein>
    <recommendedName>
        <fullName evidence="3">DUF4034 domain-containing protein</fullName>
    </recommendedName>
</protein>
<keyword evidence="2" id="KW-1185">Reference proteome</keyword>
<dbReference type="GeneID" id="91413144"/>